<comment type="caution">
    <text evidence="2">The sequence shown here is derived from an EMBL/GenBank/DDBJ whole genome shotgun (WGS) entry which is preliminary data.</text>
</comment>
<dbReference type="SUPFAM" id="SSF52540">
    <property type="entry name" value="P-loop containing nucleoside triphosphate hydrolases"/>
    <property type="match status" value="1"/>
</dbReference>
<proteinExistence type="predicted"/>
<name>A0A166AVU9_9EURY</name>
<dbReference type="PANTHER" id="PTHR34825:SF1">
    <property type="entry name" value="AAA-ATPASE-LIKE DOMAIN-CONTAINING PROTEIN"/>
    <property type="match status" value="1"/>
</dbReference>
<evidence type="ECO:0000259" key="1">
    <source>
        <dbReference type="Pfam" id="PF09820"/>
    </source>
</evidence>
<organism evidence="2 3">
    <name type="scientific">Methanobrevibacter curvatus</name>
    <dbReference type="NCBI Taxonomy" id="49547"/>
    <lineage>
        <taxon>Archaea</taxon>
        <taxon>Methanobacteriati</taxon>
        <taxon>Methanobacteriota</taxon>
        <taxon>Methanomada group</taxon>
        <taxon>Methanobacteria</taxon>
        <taxon>Methanobacteriales</taxon>
        <taxon>Methanobacteriaceae</taxon>
        <taxon>Methanobrevibacter</taxon>
    </lineage>
</organism>
<dbReference type="InterPro" id="IPR018631">
    <property type="entry name" value="AAA-ATPase-like_dom"/>
</dbReference>
<evidence type="ECO:0000313" key="3">
    <source>
        <dbReference type="Proteomes" id="UP000077245"/>
    </source>
</evidence>
<keyword evidence="3" id="KW-1185">Reference proteome</keyword>
<feature type="domain" description="AAA-ATPase-like" evidence="1">
    <location>
        <begin position="2"/>
        <end position="152"/>
    </location>
</feature>
<sequence length="331" mass="38978">MLINTLDEIFKGNEVLFKDLYIHDKWDWNDKYPVIKLDLSKIENQNPQELKKELKMAINDIAEEFSIKLSDSSPQRLLDELIRGLYNNFNKKVVVLVDEYDTPLIDVITDENTYKKNRDILAKFFKILKTNDEYIKFIFLTGVSKIANLSLFSGLNSPDDITLDDRFALLCGYSEDELKDYFKEYIDTVRDNLNLSFKELMDHINYWYNGYSWDGKNKVYNPSSTLKLFSEKYFSNYWFTTGTPNFLMEQIKKNNNLNLVLKPITLVKDDLDSFNPNNFDVTPLLFQTGYISIKKVEIQNLERLFTLDFPNHEVKVSFFKKLLTAYSTSLK</sequence>
<dbReference type="EMBL" id="LWMV01000166">
    <property type="protein sequence ID" value="KZX12532.1"/>
    <property type="molecule type" value="Genomic_DNA"/>
</dbReference>
<reference evidence="2 3" key="1">
    <citation type="submission" date="2016-04" db="EMBL/GenBank/DDBJ databases">
        <title>Genome sequence of Methanobrevibacter curvatus DSM 11111.</title>
        <authorList>
            <person name="Poehlein A."/>
            <person name="Seedorf H."/>
            <person name="Daniel R."/>
        </authorList>
    </citation>
    <scope>NUCLEOTIDE SEQUENCE [LARGE SCALE GENOMIC DNA]</scope>
    <source>
        <strain evidence="2 3">DSM 11111</strain>
    </source>
</reference>
<dbReference type="InterPro" id="IPR027417">
    <property type="entry name" value="P-loop_NTPase"/>
</dbReference>
<dbReference type="PATRIC" id="fig|49547.3.peg.1091"/>
<gene>
    <name evidence="2" type="ORF">MBCUR_10220</name>
</gene>
<evidence type="ECO:0000313" key="2">
    <source>
        <dbReference type="EMBL" id="KZX12532.1"/>
    </source>
</evidence>
<dbReference type="Proteomes" id="UP000077245">
    <property type="component" value="Unassembled WGS sequence"/>
</dbReference>
<protein>
    <submittedName>
        <fullName evidence="2">Putative AAA-ATPase</fullName>
    </submittedName>
</protein>
<dbReference type="AlphaFoldDB" id="A0A166AVU9"/>
<accession>A0A166AVU9</accession>
<dbReference type="Pfam" id="PF09820">
    <property type="entry name" value="AAA-ATPase_like"/>
    <property type="match status" value="1"/>
</dbReference>
<dbReference type="PANTHER" id="PTHR34825">
    <property type="entry name" value="CONSERVED PROTEIN, WITH A WEAK D-GALACTARATE DEHYDRATASE/ALTRONATE HYDROLASE DOMAIN"/>
    <property type="match status" value="1"/>
</dbReference>